<dbReference type="SUPFAM" id="SSF48403">
    <property type="entry name" value="Ankyrin repeat"/>
    <property type="match status" value="2"/>
</dbReference>
<feature type="repeat" description="ANK" evidence="3">
    <location>
        <begin position="85"/>
        <end position="118"/>
    </location>
</feature>
<dbReference type="Gene3D" id="1.25.40.20">
    <property type="entry name" value="Ankyrin repeat-containing domain"/>
    <property type="match status" value="4"/>
</dbReference>
<keyword evidence="2 3" id="KW-0040">ANK repeat</keyword>
<evidence type="ECO:0000256" key="2">
    <source>
        <dbReference type="ARBA" id="ARBA00023043"/>
    </source>
</evidence>
<dbReference type="SMART" id="SM00248">
    <property type="entry name" value="ANK"/>
    <property type="match status" value="10"/>
</dbReference>
<keyword evidence="1" id="KW-0677">Repeat</keyword>
<feature type="repeat" description="ANK" evidence="3">
    <location>
        <begin position="154"/>
        <end position="187"/>
    </location>
</feature>
<accession>A0A6U6NK58</accession>
<dbReference type="InterPro" id="IPR036770">
    <property type="entry name" value="Ankyrin_rpt-contain_sf"/>
</dbReference>
<dbReference type="PANTHER" id="PTHR24198">
    <property type="entry name" value="ANKYRIN REPEAT AND PROTEIN KINASE DOMAIN-CONTAINING PROTEIN"/>
    <property type="match status" value="1"/>
</dbReference>
<feature type="repeat" description="ANK" evidence="3">
    <location>
        <begin position="296"/>
        <end position="320"/>
    </location>
</feature>
<sequence>MPPKKRRRRAPLSPFGQVLVAVSKGDEACLRSHLAAAGTDVNVVGDMGTTHPMTVLTTAACYGHLGCVRLVLGCEGTHVNKALPNGVTALYLAAIDGYTEIVRLLLGTAGIDVNAAEDDGTSPLFAACIFDRVGAIDALLERQEIKVNAAQTTTGRTPLIEAVVQGHVRTIERLLAHPGVDVNQPTLDGSTALMAAAQLGSAEITALLLAKRGVDVNMSQTKGGATPLTAAAQCGHAAVVRLLLAHTGGVAVNACEKNGETALFLAAKNKHVDVVRALLNADGIKVNTGASPPPTQNLSPLHVAAIQNHEEISKLLIEDGRVDLNAEARFPFSTAPLRALDLAVHTDSWAAARAFRATQEGSRRLQMTFVALCREGKDQEAVAMLQAGAVDVAASMGVQGTVLCSLVQLMTSSQTTQEVRERQKRILDALVQAPDVDVNFRGTLAGPPVCIAALDPHGTEVLRRLLVVPGVDVNATKPWRTEMLTAEDVESNNSTKIDWERPGYTALYLASFGGFKDTVALLLQTAGVDCGLCDADGLSPLQVAENRSHDEIVEVLRGNKRFIKATKGSFKMSGCTLA</sequence>
<evidence type="ECO:0000313" key="4">
    <source>
        <dbReference type="EMBL" id="CAD9581707.1"/>
    </source>
</evidence>
<gene>
    <name evidence="4" type="ORF">BRAN1462_LOCUS31489</name>
</gene>
<organism evidence="4">
    <name type="scientific">Zooxanthella nutricula</name>
    <dbReference type="NCBI Taxonomy" id="1333877"/>
    <lineage>
        <taxon>Eukaryota</taxon>
        <taxon>Sar</taxon>
        <taxon>Alveolata</taxon>
        <taxon>Dinophyceae</taxon>
        <taxon>Peridiniales</taxon>
        <taxon>Peridiniales incertae sedis</taxon>
        <taxon>Zooxanthella</taxon>
    </lineage>
</organism>
<feature type="repeat" description="ANK" evidence="3">
    <location>
        <begin position="258"/>
        <end position="280"/>
    </location>
</feature>
<dbReference type="AlphaFoldDB" id="A0A6U6NK58"/>
<feature type="repeat" description="ANK" evidence="3">
    <location>
        <begin position="188"/>
        <end position="221"/>
    </location>
</feature>
<dbReference type="PANTHER" id="PTHR24198:SF165">
    <property type="entry name" value="ANKYRIN REPEAT-CONTAINING PROTEIN-RELATED"/>
    <property type="match status" value="1"/>
</dbReference>
<evidence type="ECO:0000256" key="3">
    <source>
        <dbReference type="PROSITE-ProRule" id="PRU00023"/>
    </source>
</evidence>
<evidence type="ECO:0000256" key="1">
    <source>
        <dbReference type="ARBA" id="ARBA00022737"/>
    </source>
</evidence>
<dbReference type="EMBL" id="HBGW01049488">
    <property type="protein sequence ID" value="CAD9581707.1"/>
    <property type="molecule type" value="Transcribed_RNA"/>
</dbReference>
<dbReference type="PROSITE" id="PS50088">
    <property type="entry name" value="ANK_REPEAT"/>
    <property type="match status" value="5"/>
</dbReference>
<reference evidence="4" key="1">
    <citation type="submission" date="2021-01" db="EMBL/GenBank/DDBJ databases">
        <authorList>
            <person name="Corre E."/>
            <person name="Pelletier E."/>
            <person name="Niang G."/>
            <person name="Scheremetjew M."/>
            <person name="Finn R."/>
            <person name="Kale V."/>
            <person name="Holt S."/>
            <person name="Cochrane G."/>
            <person name="Meng A."/>
            <person name="Brown T."/>
            <person name="Cohen L."/>
        </authorList>
    </citation>
    <scope>NUCLEOTIDE SEQUENCE</scope>
    <source>
        <strain evidence="4">RCC3387</strain>
    </source>
</reference>
<name>A0A6U6NK58_9DINO</name>
<protein>
    <submittedName>
        <fullName evidence="4">Uncharacterized protein</fullName>
    </submittedName>
</protein>
<proteinExistence type="predicted"/>
<dbReference type="PROSITE" id="PS50297">
    <property type="entry name" value="ANK_REP_REGION"/>
    <property type="match status" value="5"/>
</dbReference>
<dbReference type="InterPro" id="IPR002110">
    <property type="entry name" value="Ankyrin_rpt"/>
</dbReference>
<dbReference type="Pfam" id="PF12796">
    <property type="entry name" value="Ank_2"/>
    <property type="match status" value="3"/>
</dbReference>